<keyword evidence="3" id="KW-0520">NAD</keyword>
<dbReference type="InterPro" id="IPR036291">
    <property type="entry name" value="NAD(P)-bd_dom_sf"/>
</dbReference>
<evidence type="ECO:0000256" key="1">
    <source>
        <dbReference type="ARBA" id="ARBA00005854"/>
    </source>
</evidence>
<dbReference type="SUPFAM" id="SSF51735">
    <property type="entry name" value="NAD(P)-binding Rossmann-fold domains"/>
    <property type="match status" value="1"/>
</dbReference>
<evidence type="ECO:0000256" key="2">
    <source>
        <dbReference type="ARBA" id="ARBA00023002"/>
    </source>
</evidence>
<keyword evidence="2 4" id="KW-0560">Oxidoreductase</keyword>
<dbReference type="PANTHER" id="PTHR42789">
    <property type="entry name" value="D-ISOMER SPECIFIC 2-HYDROXYACID DEHYDROGENASE FAMILY PROTEIN (AFU_ORTHOLOGUE AFUA_6G10090)"/>
    <property type="match status" value="1"/>
</dbReference>
<evidence type="ECO:0000256" key="4">
    <source>
        <dbReference type="RuleBase" id="RU003719"/>
    </source>
</evidence>
<feature type="domain" description="D-isomer specific 2-hydroxyacid dehydrogenase catalytic" evidence="5">
    <location>
        <begin position="62"/>
        <end position="341"/>
    </location>
</feature>
<comment type="caution">
    <text evidence="7">The sequence shown here is derived from an EMBL/GenBank/DDBJ whole genome shotgun (WGS) entry which is preliminary data.</text>
</comment>
<proteinExistence type="inferred from homology"/>
<gene>
    <name evidence="7" type="ORF">EV209_2985</name>
</gene>
<feature type="domain" description="D-isomer specific 2-hydroxyacid dehydrogenase NAD-binding" evidence="6">
    <location>
        <begin position="133"/>
        <end position="313"/>
    </location>
</feature>
<dbReference type="Pfam" id="PF00389">
    <property type="entry name" value="2-Hacid_dh"/>
    <property type="match status" value="1"/>
</dbReference>
<dbReference type="InterPro" id="IPR006139">
    <property type="entry name" value="D-isomer_2_OHA_DH_cat_dom"/>
</dbReference>
<dbReference type="AlphaFoldDB" id="A0A4Q7P043"/>
<dbReference type="InterPro" id="IPR050857">
    <property type="entry name" value="D-2-hydroxyacid_DH"/>
</dbReference>
<evidence type="ECO:0000313" key="7">
    <source>
        <dbReference type="EMBL" id="RZS92690.1"/>
    </source>
</evidence>
<dbReference type="Pfam" id="PF02826">
    <property type="entry name" value="2-Hacid_dh_C"/>
    <property type="match status" value="1"/>
</dbReference>
<dbReference type="RefSeq" id="WP_130436219.1">
    <property type="nucleotide sequence ID" value="NZ_SGXF01000008.1"/>
</dbReference>
<comment type="similarity">
    <text evidence="1 4">Belongs to the D-isomer specific 2-hydroxyacid dehydrogenase family.</text>
</comment>
<dbReference type="Proteomes" id="UP000292927">
    <property type="component" value="Unassembled WGS sequence"/>
</dbReference>
<dbReference type="InterPro" id="IPR006140">
    <property type="entry name" value="D-isomer_DH_NAD-bd"/>
</dbReference>
<sequence>MKCVAVGDIFITPEMMKDALEKYNLLFDECQFFFFGEKNRKKMRDTVKVIEMGGRDQCEIPQGLMEAIEDADVLMVHLCPVTETILCRAKKLKYILCNRGGIENVDVESATERKIKVLTNPAHNANAVAEYTIGLIFSEIRNISRSHFALKNGEWREKYPNSMRIIELKDLTVGIVGFGNVGELVCEKLSGFGCSILISNLFEPERTNSRINWDRVHYVSLDDLITSSDIISLHARSKSKKVLFGKREFEMMKETAYFINTSRSYMVDYAALYEALNEQQIEGAAIDVFDVEPLGVNHPFLRLDNVTLTNHRGGDTVNAYADSPKMMLTELVNWVESKKMPKFWINKGAV</sequence>
<dbReference type="SUPFAM" id="SSF52283">
    <property type="entry name" value="Formate/glycerate dehydrogenase catalytic domain-like"/>
    <property type="match status" value="1"/>
</dbReference>
<evidence type="ECO:0000313" key="8">
    <source>
        <dbReference type="Proteomes" id="UP000292927"/>
    </source>
</evidence>
<evidence type="ECO:0000259" key="5">
    <source>
        <dbReference type="Pfam" id="PF00389"/>
    </source>
</evidence>
<dbReference type="GO" id="GO:0016616">
    <property type="term" value="F:oxidoreductase activity, acting on the CH-OH group of donors, NAD or NADP as acceptor"/>
    <property type="evidence" value="ECO:0007669"/>
    <property type="project" value="InterPro"/>
</dbReference>
<evidence type="ECO:0000259" key="6">
    <source>
        <dbReference type="Pfam" id="PF02826"/>
    </source>
</evidence>
<evidence type="ECO:0000256" key="3">
    <source>
        <dbReference type="ARBA" id="ARBA00023027"/>
    </source>
</evidence>
<name>A0A4Q7P043_9FIRM</name>
<accession>A0A4Q7P043</accession>
<dbReference type="OrthoDB" id="9805416at2"/>
<dbReference type="PANTHER" id="PTHR42789:SF1">
    <property type="entry name" value="D-ISOMER SPECIFIC 2-HYDROXYACID DEHYDROGENASE FAMILY PROTEIN (AFU_ORTHOLOGUE AFUA_6G10090)"/>
    <property type="match status" value="1"/>
</dbReference>
<keyword evidence="8" id="KW-1185">Reference proteome</keyword>
<dbReference type="Gene3D" id="3.40.50.720">
    <property type="entry name" value="NAD(P)-binding Rossmann-like Domain"/>
    <property type="match status" value="2"/>
</dbReference>
<dbReference type="EMBL" id="SGXF01000008">
    <property type="protein sequence ID" value="RZS92690.1"/>
    <property type="molecule type" value="Genomic_DNA"/>
</dbReference>
<reference evidence="7 8" key="1">
    <citation type="submission" date="2019-02" db="EMBL/GenBank/DDBJ databases">
        <title>Genomic Encyclopedia of Type Strains, Phase IV (KMG-IV): sequencing the most valuable type-strain genomes for metagenomic binning, comparative biology and taxonomic classification.</title>
        <authorList>
            <person name="Goeker M."/>
        </authorList>
    </citation>
    <scope>NUCLEOTIDE SEQUENCE [LARGE SCALE GENOMIC DNA]</scope>
    <source>
        <strain evidence="7 8">DSM 29486</strain>
    </source>
</reference>
<dbReference type="CDD" id="cd12171">
    <property type="entry name" value="2-Hacid_dh_10"/>
    <property type="match status" value="1"/>
</dbReference>
<organism evidence="7 8">
    <name type="scientific">Cuneatibacter caecimuris</name>
    <dbReference type="NCBI Taxonomy" id="1796618"/>
    <lineage>
        <taxon>Bacteria</taxon>
        <taxon>Bacillati</taxon>
        <taxon>Bacillota</taxon>
        <taxon>Clostridia</taxon>
        <taxon>Lachnospirales</taxon>
        <taxon>Lachnospiraceae</taxon>
        <taxon>Cuneatibacter</taxon>
    </lineage>
</organism>
<protein>
    <submittedName>
        <fullName evidence="7">D-3-phosphoglycerate dehydrogenase</fullName>
    </submittedName>
</protein>
<dbReference type="GO" id="GO:0051287">
    <property type="term" value="F:NAD binding"/>
    <property type="evidence" value="ECO:0007669"/>
    <property type="project" value="InterPro"/>
</dbReference>